<comment type="caution">
    <text evidence="2">The sequence shown here is derived from an EMBL/GenBank/DDBJ whole genome shotgun (WGS) entry which is preliminary data.</text>
</comment>
<keyword evidence="3" id="KW-1185">Reference proteome</keyword>
<keyword evidence="1" id="KW-1133">Transmembrane helix</keyword>
<accession>A0A2A2M4R6</accession>
<reference evidence="2 3" key="1">
    <citation type="journal article" date="2017" name="Curr. Biol.">
        <title>Genome architecture and evolution of a unichromosomal asexual nematode.</title>
        <authorList>
            <person name="Fradin H."/>
            <person name="Zegar C."/>
            <person name="Gutwein M."/>
            <person name="Lucas J."/>
            <person name="Kovtun M."/>
            <person name="Corcoran D."/>
            <person name="Baugh L.R."/>
            <person name="Kiontke K."/>
            <person name="Gunsalus K."/>
            <person name="Fitch D.H."/>
            <person name="Piano F."/>
        </authorList>
    </citation>
    <scope>NUCLEOTIDE SEQUENCE [LARGE SCALE GENOMIC DNA]</scope>
    <source>
        <strain evidence="2">PF1309</strain>
    </source>
</reference>
<evidence type="ECO:0000313" key="2">
    <source>
        <dbReference type="EMBL" id="PAV93531.1"/>
    </source>
</evidence>
<proteinExistence type="predicted"/>
<keyword evidence="1" id="KW-0812">Transmembrane</keyword>
<feature type="transmembrane region" description="Helical" evidence="1">
    <location>
        <begin position="48"/>
        <end position="68"/>
    </location>
</feature>
<organism evidence="2 3">
    <name type="scientific">Diploscapter pachys</name>
    <dbReference type="NCBI Taxonomy" id="2018661"/>
    <lineage>
        <taxon>Eukaryota</taxon>
        <taxon>Metazoa</taxon>
        <taxon>Ecdysozoa</taxon>
        <taxon>Nematoda</taxon>
        <taxon>Chromadorea</taxon>
        <taxon>Rhabditida</taxon>
        <taxon>Rhabditina</taxon>
        <taxon>Rhabditomorpha</taxon>
        <taxon>Rhabditoidea</taxon>
        <taxon>Rhabditidae</taxon>
        <taxon>Diploscapter</taxon>
    </lineage>
</organism>
<dbReference type="AlphaFoldDB" id="A0A2A2M4R6"/>
<gene>
    <name evidence="2" type="ORF">WR25_14129</name>
</gene>
<name>A0A2A2M4R6_9BILA</name>
<dbReference type="EMBL" id="LIAE01005113">
    <property type="protein sequence ID" value="PAV93531.1"/>
    <property type="molecule type" value="Genomic_DNA"/>
</dbReference>
<dbReference type="Proteomes" id="UP000218231">
    <property type="component" value="Unassembled WGS sequence"/>
</dbReference>
<evidence type="ECO:0000256" key="1">
    <source>
        <dbReference type="SAM" id="Phobius"/>
    </source>
</evidence>
<protein>
    <submittedName>
        <fullName evidence="2">Uncharacterized protein</fullName>
    </submittedName>
</protein>
<keyword evidence="1" id="KW-0472">Membrane</keyword>
<evidence type="ECO:0000313" key="3">
    <source>
        <dbReference type="Proteomes" id="UP000218231"/>
    </source>
</evidence>
<feature type="transmembrane region" description="Helical" evidence="1">
    <location>
        <begin position="12"/>
        <end position="36"/>
    </location>
</feature>
<sequence length="123" mass="13148">MGLFSRQVGMKMALAGMVVMPWGTLGLATVIGALLAHVPAQELGSHSALVSAPVFLCLAAVALGLAGVRTQCCMRSTAGSGRRPRVCWPGLQWPRSAWVSPGRGAGHWCAGRRRHGLTWRCWR</sequence>